<dbReference type="GO" id="GO:0005524">
    <property type="term" value="F:ATP binding"/>
    <property type="evidence" value="ECO:0007669"/>
    <property type="project" value="InterPro"/>
</dbReference>
<feature type="domain" description="Pyruvate phosphate dikinase AMP/ATP-binding" evidence="2">
    <location>
        <begin position="209"/>
        <end position="258"/>
    </location>
</feature>
<dbReference type="EMBL" id="BSTK01000004">
    <property type="protein sequence ID" value="GLY85106.1"/>
    <property type="molecule type" value="Genomic_DNA"/>
</dbReference>
<accession>A0A9W6RYH7</accession>
<dbReference type="InterPro" id="IPR008279">
    <property type="entry name" value="PEP-util_enz_mobile_dom"/>
</dbReference>
<dbReference type="SUPFAM" id="SSF52009">
    <property type="entry name" value="Phosphohistidine domain"/>
    <property type="match status" value="1"/>
</dbReference>
<keyword evidence="4" id="KW-1185">Reference proteome</keyword>
<sequence length="811" mass="88468">MNDYLRPIRDVDLGDAGLVGRKAAVLGALLNAGFPVPDGVVVTVNAFDRALAGDPSADVSMPADIAARLAEIDPALRDQSLAVRSSAAEEDLRDASYAGQYLTVLHVKGERELLDAVRDCWRSAFSEQVTTYAQSHGTARASRVAVLVQRMVPAVCAGNAFSADPVTGERGQVVVNAVSGVGDLMMSGQASPEEWVVRDGEAARRSTGQGAITEEQARAVADLARRVEARLGAPQDIEWAFDDDRLWLLQARPITALPDPPPVRVPIPVEVPEGFWRRDDYGSRVPWSPMRRSIFMDVYNATRHHMFQYSFLAGVEYREVGGWMYTRMVPLDGLDKIMERVSEIVAAVRSDDAWRLIDEWHERGQDALATKTAALRDVDLGALDDEALLRHVSVVLDLVEEVHETHFRLASASMFLVGEFGLLVRDLLGWDVRQTMRLLSGGPGKTTEPALALAECARVARSRPAVRKLLDDPEEALSGGLADADAEFAERFAAYLRDFCHRSVGVDLTEQTLAERPGLVLGLIRDQMNRPELRTAGLLEARDEAVAEARALLAERPETDRERFDRSLVRAQAAYPVRDDKAFYTALTGGLVRYAVLELGRRLARREQIGREADVFLLTIEEALAALADGEPRNTLVARREGEREWARVNPGPPVYGEPPAGWGGGDMEDKFSRLPEEAQYALRVFGWVTSEFQSAQGSAGEPENGALRGVAASPGTYTGPVRVIADVSEFGKLRPGDVLVCPETSPEWSVLFPCVGALVTDSGGLLSHPAIIAREYRVPAVLATGRATRTLRDGQVVTVDGQSGVVETVE</sequence>
<dbReference type="InterPro" id="IPR013815">
    <property type="entry name" value="ATP_grasp_subdomain_1"/>
</dbReference>
<keyword evidence="3" id="KW-0670">Pyruvate</keyword>
<evidence type="ECO:0000259" key="1">
    <source>
        <dbReference type="Pfam" id="PF00391"/>
    </source>
</evidence>
<dbReference type="Proteomes" id="UP001165074">
    <property type="component" value="Unassembled WGS sequence"/>
</dbReference>
<dbReference type="PANTHER" id="PTHR43615:SF1">
    <property type="entry name" value="PPDK_N DOMAIN-CONTAINING PROTEIN"/>
    <property type="match status" value="1"/>
</dbReference>
<evidence type="ECO:0000313" key="3">
    <source>
        <dbReference type="EMBL" id="GLY85106.1"/>
    </source>
</evidence>
<gene>
    <name evidence="3" type="primary">ppsA</name>
    <name evidence="3" type="ORF">Airi02_030350</name>
</gene>
<feature type="domain" description="Pyruvate phosphate dikinase AMP/ATP-binding" evidence="2">
    <location>
        <begin position="58"/>
        <end position="199"/>
    </location>
</feature>
<dbReference type="Pfam" id="PF01326">
    <property type="entry name" value="PPDK_N"/>
    <property type="match status" value="2"/>
</dbReference>
<dbReference type="RefSeq" id="WP_285571699.1">
    <property type="nucleotide sequence ID" value="NZ_BSTK01000004.1"/>
</dbReference>
<dbReference type="InterPro" id="IPR002192">
    <property type="entry name" value="PPDK_AMP/ATP-bd"/>
</dbReference>
<dbReference type="InterPro" id="IPR051549">
    <property type="entry name" value="PEP_Utilizing_Enz"/>
</dbReference>
<evidence type="ECO:0000259" key="2">
    <source>
        <dbReference type="Pfam" id="PF01326"/>
    </source>
</evidence>
<comment type="caution">
    <text evidence="3">The sequence shown here is derived from an EMBL/GenBank/DDBJ whole genome shotgun (WGS) entry which is preliminary data.</text>
</comment>
<evidence type="ECO:0000313" key="4">
    <source>
        <dbReference type="Proteomes" id="UP001165074"/>
    </source>
</evidence>
<protein>
    <submittedName>
        <fullName evidence="3">Pyruvate, phosphate dikinase</fullName>
    </submittedName>
</protein>
<reference evidence="3" key="1">
    <citation type="submission" date="2023-03" db="EMBL/GenBank/DDBJ databases">
        <title>Actinoallomurus iriomotensis NBRC 103684.</title>
        <authorList>
            <person name="Ichikawa N."/>
            <person name="Sato H."/>
            <person name="Tonouchi N."/>
        </authorList>
    </citation>
    <scope>NUCLEOTIDE SEQUENCE</scope>
    <source>
        <strain evidence="3">NBRC 103684</strain>
    </source>
</reference>
<dbReference type="Gene3D" id="3.50.30.10">
    <property type="entry name" value="Phosphohistidine domain"/>
    <property type="match status" value="1"/>
</dbReference>
<dbReference type="PANTHER" id="PTHR43615">
    <property type="entry name" value="PHOSPHOENOLPYRUVATE SYNTHASE-RELATED"/>
    <property type="match status" value="1"/>
</dbReference>
<dbReference type="Pfam" id="PF00391">
    <property type="entry name" value="PEP-utilizers"/>
    <property type="match status" value="1"/>
</dbReference>
<dbReference type="Gene3D" id="3.30.1490.20">
    <property type="entry name" value="ATP-grasp fold, A domain"/>
    <property type="match status" value="2"/>
</dbReference>
<dbReference type="GO" id="GO:0016301">
    <property type="term" value="F:kinase activity"/>
    <property type="evidence" value="ECO:0007669"/>
    <property type="project" value="InterPro"/>
</dbReference>
<organism evidence="3 4">
    <name type="scientific">Actinoallomurus iriomotensis</name>
    <dbReference type="NCBI Taxonomy" id="478107"/>
    <lineage>
        <taxon>Bacteria</taxon>
        <taxon>Bacillati</taxon>
        <taxon>Actinomycetota</taxon>
        <taxon>Actinomycetes</taxon>
        <taxon>Streptosporangiales</taxon>
        <taxon>Thermomonosporaceae</taxon>
        <taxon>Actinoallomurus</taxon>
    </lineage>
</organism>
<dbReference type="AlphaFoldDB" id="A0A9W6RYH7"/>
<dbReference type="InterPro" id="IPR036637">
    <property type="entry name" value="Phosphohistidine_dom_sf"/>
</dbReference>
<feature type="domain" description="PEP-utilising enzyme mobile" evidence="1">
    <location>
        <begin position="735"/>
        <end position="805"/>
    </location>
</feature>
<dbReference type="Gene3D" id="3.30.470.20">
    <property type="entry name" value="ATP-grasp fold, B domain"/>
    <property type="match status" value="2"/>
</dbReference>
<proteinExistence type="predicted"/>
<name>A0A9W6RYH7_9ACTN</name>
<dbReference type="SUPFAM" id="SSF56059">
    <property type="entry name" value="Glutathione synthetase ATP-binding domain-like"/>
    <property type="match status" value="1"/>
</dbReference>